<gene>
    <name evidence="1" type="ORF">FA14DRAFT_186329</name>
</gene>
<sequence>MYYHNAINHINLLSVKDINKENFLVTLTGIHNQAYTPQNVKSGFRQARIWLYNL</sequence>
<dbReference type="EMBL" id="KZ819608">
    <property type="protein sequence ID" value="PWN31496.1"/>
    <property type="molecule type" value="Genomic_DNA"/>
</dbReference>
<protein>
    <submittedName>
        <fullName evidence="1">Uncharacterized protein</fullName>
    </submittedName>
</protein>
<dbReference type="AlphaFoldDB" id="A0A316V1T0"/>
<dbReference type="RefSeq" id="XP_025351798.1">
    <property type="nucleotide sequence ID" value="XM_025501517.1"/>
</dbReference>
<dbReference type="Proteomes" id="UP000245771">
    <property type="component" value="Unassembled WGS sequence"/>
</dbReference>
<accession>A0A316V1T0</accession>
<evidence type="ECO:0000313" key="2">
    <source>
        <dbReference type="Proteomes" id="UP000245771"/>
    </source>
</evidence>
<reference evidence="1 2" key="1">
    <citation type="journal article" date="2018" name="Mol. Biol. Evol.">
        <title>Broad Genomic Sampling Reveals a Smut Pathogenic Ancestry of the Fungal Clade Ustilaginomycotina.</title>
        <authorList>
            <person name="Kijpornyongpan T."/>
            <person name="Mondo S.J."/>
            <person name="Barry K."/>
            <person name="Sandor L."/>
            <person name="Lee J."/>
            <person name="Lipzen A."/>
            <person name="Pangilinan J."/>
            <person name="LaButti K."/>
            <person name="Hainaut M."/>
            <person name="Henrissat B."/>
            <person name="Grigoriev I.V."/>
            <person name="Spatafora J.W."/>
            <person name="Aime M.C."/>
        </authorList>
    </citation>
    <scope>NUCLEOTIDE SEQUENCE [LARGE SCALE GENOMIC DNA]</scope>
    <source>
        <strain evidence="1 2">MCA 3882</strain>
    </source>
</reference>
<dbReference type="GeneID" id="37023298"/>
<proteinExistence type="predicted"/>
<organism evidence="1 2">
    <name type="scientific">Meira miltonrushii</name>
    <dbReference type="NCBI Taxonomy" id="1280837"/>
    <lineage>
        <taxon>Eukaryota</taxon>
        <taxon>Fungi</taxon>
        <taxon>Dikarya</taxon>
        <taxon>Basidiomycota</taxon>
        <taxon>Ustilaginomycotina</taxon>
        <taxon>Exobasidiomycetes</taxon>
        <taxon>Exobasidiales</taxon>
        <taxon>Brachybasidiaceae</taxon>
        <taxon>Meira</taxon>
    </lineage>
</organism>
<dbReference type="InParanoid" id="A0A316V1T0"/>
<keyword evidence="2" id="KW-1185">Reference proteome</keyword>
<name>A0A316V1T0_9BASI</name>
<evidence type="ECO:0000313" key="1">
    <source>
        <dbReference type="EMBL" id="PWN31496.1"/>
    </source>
</evidence>